<evidence type="ECO:0000313" key="2">
    <source>
        <dbReference type="Proteomes" id="UP000642673"/>
    </source>
</evidence>
<name>A0ABQ3ERW9_9ACTN</name>
<proteinExistence type="predicted"/>
<sequence>MYEMRAESSAEQGHLLWHVIAKDTTLSTLCGSLLSPGHVPPPAIEPSADHYCTACMHAVRARAEAVADQ</sequence>
<dbReference type="EMBL" id="BMVP01000004">
    <property type="protein sequence ID" value="GHB56080.1"/>
    <property type="molecule type" value="Genomic_DNA"/>
</dbReference>
<protein>
    <submittedName>
        <fullName evidence="1">Uncharacterized protein</fullName>
    </submittedName>
</protein>
<organism evidence="1 2">
    <name type="scientific">Streptomyces cirratus</name>
    <dbReference type="NCBI Taxonomy" id="68187"/>
    <lineage>
        <taxon>Bacteria</taxon>
        <taxon>Bacillati</taxon>
        <taxon>Actinomycetota</taxon>
        <taxon>Actinomycetes</taxon>
        <taxon>Kitasatosporales</taxon>
        <taxon>Streptomycetaceae</taxon>
        <taxon>Streptomyces</taxon>
    </lineage>
</organism>
<accession>A0ABQ3ERW9</accession>
<comment type="caution">
    <text evidence="1">The sequence shown here is derived from an EMBL/GenBank/DDBJ whole genome shotgun (WGS) entry which is preliminary data.</text>
</comment>
<gene>
    <name evidence="1" type="ORF">GCM10010347_27630</name>
</gene>
<dbReference type="Proteomes" id="UP000642673">
    <property type="component" value="Unassembled WGS sequence"/>
</dbReference>
<evidence type="ECO:0000313" key="1">
    <source>
        <dbReference type="EMBL" id="GHB56080.1"/>
    </source>
</evidence>
<keyword evidence="2" id="KW-1185">Reference proteome</keyword>
<reference evidence="2" key="1">
    <citation type="journal article" date="2019" name="Int. J. Syst. Evol. Microbiol.">
        <title>The Global Catalogue of Microorganisms (GCM) 10K type strain sequencing project: providing services to taxonomists for standard genome sequencing and annotation.</title>
        <authorList>
            <consortium name="The Broad Institute Genomics Platform"/>
            <consortium name="The Broad Institute Genome Sequencing Center for Infectious Disease"/>
            <person name="Wu L."/>
            <person name="Ma J."/>
        </authorList>
    </citation>
    <scope>NUCLEOTIDE SEQUENCE [LARGE SCALE GENOMIC DNA]</scope>
    <source>
        <strain evidence="2">JCM 4738</strain>
    </source>
</reference>
<dbReference type="RefSeq" id="WP_190184400.1">
    <property type="nucleotide sequence ID" value="NZ_BMVP01000004.1"/>
</dbReference>